<dbReference type="AlphaFoldDB" id="A0A0S4JJY5"/>
<protein>
    <submittedName>
        <fullName evidence="3">Membrane-associated protein, putative</fullName>
    </submittedName>
</protein>
<feature type="transmembrane region" description="Helical" evidence="2">
    <location>
        <begin position="194"/>
        <end position="218"/>
    </location>
</feature>
<feature type="region of interest" description="Disordered" evidence="1">
    <location>
        <begin position="85"/>
        <end position="106"/>
    </location>
</feature>
<dbReference type="Proteomes" id="UP000051952">
    <property type="component" value="Unassembled WGS sequence"/>
</dbReference>
<name>A0A0S4JJY5_BODSA</name>
<evidence type="ECO:0000256" key="2">
    <source>
        <dbReference type="SAM" id="Phobius"/>
    </source>
</evidence>
<feature type="region of interest" description="Disordered" evidence="1">
    <location>
        <begin position="1"/>
        <end position="47"/>
    </location>
</feature>
<keyword evidence="2" id="KW-0812">Transmembrane</keyword>
<sequence length="235" mass="24110">MSHSISQAASPSFSESLTSWPTQSPTKQMTTEGTVSRSTTTSTCVSNSKSLRSTFRVSKTLSASTMKYSPTETMSTRSMSIVTQHPTWSRQSTRSPIGPTSTVSSTHTSSVANADALVIATTAPITAATQGVSAGVAATAAIFAASSAGGALMQASLGSAPCANNNGGDSTTSADSSSSPAMYLISPFYGINDYAMVFGNIALVVAAFLLHVIGASFAHRFWHSTESATIADLLA</sequence>
<evidence type="ECO:0000313" key="4">
    <source>
        <dbReference type="Proteomes" id="UP000051952"/>
    </source>
</evidence>
<dbReference type="VEuPathDB" id="TriTrypDB:BSAL_02095"/>
<gene>
    <name evidence="3" type="ORF">BSAL_02095</name>
</gene>
<accession>A0A0S4JJY5</accession>
<dbReference type="EMBL" id="CYKH01001821">
    <property type="protein sequence ID" value="CUG90399.1"/>
    <property type="molecule type" value="Genomic_DNA"/>
</dbReference>
<keyword evidence="2" id="KW-0472">Membrane</keyword>
<feature type="compositionally biased region" description="Low complexity" evidence="1">
    <location>
        <begin position="30"/>
        <end position="47"/>
    </location>
</feature>
<feature type="compositionally biased region" description="Polar residues" evidence="1">
    <location>
        <begin position="85"/>
        <end position="99"/>
    </location>
</feature>
<evidence type="ECO:0000313" key="3">
    <source>
        <dbReference type="EMBL" id="CUG90399.1"/>
    </source>
</evidence>
<reference evidence="4" key="1">
    <citation type="submission" date="2015-09" db="EMBL/GenBank/DDBJ databases">
        <authorList>
            <consortium name="Pathogen Informatics"/>
        </authorList>
    </citation>
    <scope>NUCLEOTIDE SEQUENCE [LARGE SCALE GENOMIC DNA]</scope>
    <source>
        <strain evidence="4">Lake Konstanz</strain>
    </source>
</reference>
<evidence type="ECO:0000256" key="1">
    <source>
        <dbReference type="SAM" id="MobiDB-lite"/>
    </source>
</evidence>
<keyword evidence="2" id="KW-1133">Transmembrane helix</keyword>
<feature type="compositionally biased region" description="Polar residues" evidence="1">
    <location>
        <begin position="1"/>
        <end position="29"/>
    </location>
</feature>
<organism evidence="3 4">
    <name type="scientific">Bodo saltans</name>
    <name type="common">Flagellated protozoan</name>
    <dbReference type="NCBI Taxonomy" id="75058"/>
    <lineage>
        <taxon>Eukaryota</taxon>
        <taxon>Discoba</taxon>
        <taxon>Euglenozoa</taxon>
        <taxon>Kinetoplastea</taxon>
        <taxon>Metakinetoplastina</taxon>
        <taxon>Eubodonida</taxon>
        <taxon>Bodonidae</taxon>
        <taxon>Bodo</taxon>
    </lineage>
</organism>
<keyword evidence="4" id="KW-1185">Reference proteome</keyword>
<proteinExistence type="predicted"/>